<keyword evidence="5 11" id="KW-0808">Transferase</keyword>
<dbReference type="UniPathway" id="UPA00253">
    <property type="reaction ID" value="UER00332"/>
</dbReference>
<dbReference type="RefSeq" id="WP_090885025.1">
    <property type="nucleotide sequence ID" value="NZ_FOGG01000015.1"/>
</dbReference>
<dbReference type="EC" id="2.7.7.18" evidence="11"/>
<keyword evidence="7 11" id="KW-0547">Nucleotide-binding</keyword>
<dbReference type="Pfam" id="PF01467">
    <property type="entry name" value="CTP_transf_like"/>
    <property type="match status" value="1"/>
</dbReference>
<proteinExistence type="inferred from homology"/>
<evidence type="ECO:0000256" key="9">
    <source>
        <dbReference type="ARBA" id="ARBA00023027"/>
    </source>
</evidence>
<comment type="catalytic activity">
    <reaction evidence="10 11">
        <text>nicotinate beta-D-ribonucleotide + ATP + H(+) = deamido-NAD(+) + diphosphate</text>
        <dbReference type="Rhea" id="RHEA:22860"/>
        <dbReference type="ChEBI" id="CHEBI:15378"/>
        <dbReference type="ChEBI" id="CHEBI:30616"/>
        <dbReference type="ChEBI" id="CHEBI:33019"/>
        <dbReference type="ChEBI" id="CHEBI:57502"/>
        <dbReference type="ChEBI" id="CHEBI:58437"/>
        <dbReference type="EC" id="2.7.7.18"/>
    </reaction>
</comment>
<dbReference type="AlphaFoldDB" id="A0A1H9RLR5"/>
<dbReference type="STRING" id="390241.SAMN04488023_11519"/>
<dbReference type="CDD" id="cd02165">
    <property type="entry name" value="NMNAT"/>
    <property type="match status" value="1"/>
</dbReference>
<comment type="similarity">
    <text evidence="3 11">Belongs to the NadD family.</text>
</comment>
<keyword evidence="14" id="KW-1185">Reference proteome</keyword>
<dbReference type="Gene3D" id="3.40.50.620">
    <property type="entry name" value="HUPs"/>
    <property type="match status" value="1"/>
</dbReference>
<evidence type="ECO:0000313" key="14">
    <source>
        <dbReference type="Proteomes" id="UP000199572"/>
    </source>
</evidence>
<dbReference type="GO" id="GO:0009435">
    <property type="term" value="P:NAD+ biosynthetic process"/>
    <property type="evidence" value="ECO:0007669"/>
    <property type="project" value="UniProtKB-UniRule"/>
</dbReference>
<dbReference type="GO" id="GO:0005524">
    <property type="term" value="F:ATP binding"/>
    <property type="evidence" value="ECO:0007669"/>
    <property type="project" value="UniProtKB-KW"/>
</dbReference>
<evidence type="ECO:0000256" key="4">
    <source>
        <dbReference type="ARBA" id="ARBA00022642"/>
    </source>
</evidence>
<gene>
    <name evidence="11" type="primary">nadD</name>
    <name evidence="13" type="ORF">SAMN04488023_11519</name>
</gene>
<evidence type="ECO:0000313" key="13">
    <source>
        <dbReference type="EMBL" id="SER73614.1"/>
    </source>
</evidence>
<keyword evidence="4 11" id="KW-0662">Pyridine nucleotide biosynthesis</keyword>
<dbReference type="SUPFAM" id="SSF52374">
    <property type="entry name" value="Nucleotidylyl transferase"/>
    <property type="match status" value="1"/>
</dbReference>
<evidence type="ECO:0000256" key="3">
    <source>
        <dbReference type="ARBA" id="ARBA00009014"/>
    </source>
</evidence>
<keyword evidence="6 11" id="KW-0548">Nucleotidyltransferase</keyword>
<evidence type="ECO:0000259" key="12">
    <source>
        <dbReference type="Pfam" id="PF01467"/>
    </source>
</evidence>
<name>A0A1H9RLR5_9SPHI</name>
<evidence type="ECO:0000256" key="5">
    <source>
        <dbReference type="ARBA" id="ARBA00022679"/>
    </source>
</evidence>
<evidence type="ECO:0000256" key="10">
    <source>
        <dbReference type="ARBA" id="ARBA00048721"/>
    </source>
</evidence>
<sequence>MKTGLFFGSYNPIHTGHLIMANYLANYTALDEVWLVVSPHNPLKDKKGLTNMYDRLEMARLATENVEHIRVSDIEFTLPQPSYTIDTLTHLHEKYPDREFVLIMGADNLVSFKKWKNYEVLLKNYQIYVYPRPGADVSEWENHPAITFTSTPLMEISSTFIRKAIKEKKNVQFFLPDKVIDFIDGKGMYR</sequence>
<evidence type="ECO:0000256" key="7">
    <source>
        <dbReference type="ARBA" id="ARBA00022741"/>
    </source>
</evidence>
<comment type="function">
    <text evidence="1 11">Catalyzes the reversible adenylation of nicotinate mononucleotide (NaMN) to nicotinic acid adenine dinucleotide (NaAD).</text>
</comment>
<organism evidence="13 14">
    <name type="scientific">Pedobacter rhizosphaerae</name>
    <dbReference type="NCBI Taxonomy" id="390241"/>
    <lineage>
        <taxon>Bacteria</taxon>
        <taxon>Pseudomonadati</taxon>
        <taxon>Bacteroidota</taxon>
        <taxon>Sphingobacteriia</taxon>
        <taxon>Sphingobacteriales</taxon>
        <taxon>Sphingobacteriaceae</taxon>
        <taxon>Pedobacter</taxon>
    </lineage>
</organism>
<dbReference type="Proteomes" id="UP000199572">
    <property type="component" value="Unassembled WGS sequence"/>
</dbReference>
<evidence type="ECO:0000256" key="8">
    <source>
        <dbReference type="ARBA" id="ARBA00022840"/>
    </source>
</evidence>
<dbReference type="InterPro" id="IPR014729">
    <property type="entry name" value="Rossmann-like_a/b/a_fold"/>
</dbReference>
<evidence type="ECO:0000256" key="1">
    <source>
        <dbReference type="ARBA" id="ARBA00002324"/>
    </source>
</evidence>
<evidence type="ECO:0000256" key="11">
    <source>
        <dbReference type="HAMAP-Rule" id="MF_00244"/>
    </source>
</evidence>
<evidence type="ECO:0000256" key="6">
    <source>
        <dbReference type="ARBA" id="ARBA00022695"/>
    </source>
</evidence>
<dbReference type="GO" id="GO:0004515">
    <property type="term" value="F:nicotinate-nucleotide adenylyltransferase activity"/>
    <property type="evidence" value="ECO:0007669"/>
    <property type="project" value="UniProtKB-UniRule"/>
</dbReference>
<reference evidence="14" key="1">
    <citation type="submission" date="2016-10" db="EMBL/GenBank/DDBJ databases">
        <authorList>
            <person name="Varghese N."/>
            <person name="Submissions S."/>
        </authorList>
    </citation>
    <scope>NUCLEOTIDE SEQUENCE [LARGE SCALE GENOMIC DNA]</scope>
    <source>
        <strain evidence="14">DSM 18610</strain>
    </source>
</reference>
<protein>
    <recommendedName>
        <fullName evidence="11">Probable nicotinate-nucleotide adenylyltransferase</fullName>
        <ecNumber evidence="11">2.7.7.18</ecNumber>
    </recommendedName>
    <alternativeName>
        <fullName evidence="11">Deamido-NAD(+) diphosphorylase</fullName>
    </alternativeName>
    <alternativeName>
        <fullName evidence="11">Deamido-NAD(+) pyrophosphorylase</fullName>
    </alternativeName>
    <alternativeName>
        <fullName evidence="11">Nicotinate mononucleotide adenylyltransferase</fullName>
        <shortName evidence="11">NaMN adenylyltransferase</shortName>
    </alternativeName>
</protein>
<dbReference type="HAMAP" id="MF_00244">
    <property type="entry name" value="NaMN_adenylyltr"/>
    <property type="match status" value="1"/>
</dbReference>
<dbReference type="OrthoDB" id="5295945at2"/>
<dbReference type="InterPro" id="IPR004821">
    <property type="entry name" value="Cyt_trans-like"/>
</dbReference>
<dbReference type="PANTHER" id="PTHR39321:SF3">
    <property type="entry name" value="PHOSPHOPANTETHEINE ADENYLYLTRANSFERASE"/>
    <property type="match status" value="1"/>
</dbReference>
<dbReference type="PANTHER" id="PTHR39321">
    <property type="entry name" value="NICOTINATE-NUCLEOTIDE ADENYLYLTRANSFERASE-RELATED"/>
    <property type="match status" value="1"/>
</dbReference>
<feature type="domain" description="Cytidyltransferase-like" evidence="12">
    <location>
        <begin position="5"/>
        <end position="163"/>
    </location>
</feature>
<accession>A0A1H9RLR5</accession>
<dbReference type="InterPro" id="IPR005248">
    <property type="entry name" value="NadD/NMNAT"/>
</dbReference>
<dbReference type="NCBIfam" id="TIGR00482">
    <property type="entry name" value="nicotinate (nicotinamide) nucleotide adenylyltransferase"/>
    <property type="match status" value="1"/>
</dbReference>
<dbReference type="EMBL" id="FOGG01000015">
    <property type="protein sequence ID" value="SER73614.1"/>
    <property type="molecule type" value="Genomic_DNA"/>
</dbReference>
<keyword evidence="8 11" id="KW-0067">ATP-binding</keyword>
<comment type="pathway">
    <text evidence="2 11">Cofactor biosynthesis; NAD(+) biosynthesis; deamido-NAD(+) from nicotinate D-ribonucleotide: step 1/1.</text>
</comment>
<evidence type="ECO:0000256" key="2">
    <source>
        <dbReference type="ARBA" id="ARBA00005019"/>
    </source>
</evidence>
<keyword evidence="9 11" id="KW-0520">NAD</keyword>
<dbReference type="NCBIfam" id="NF000840">
    <property type="entry name" value="PRK00071.1-3"/>
    <property type="match status" value="1"/>
</dbReference>